<dbReference type="InterPro" id="IPR045180">
    <property type="entry name" value="La_dom_prot"/>
</dbReference>
<feature type="compositionally biased region" description="Low complexity" evidence="3">
    <location>
        <begin position="140"/>
        <end position="159"/>
    </location>
</feature>
<feature type="compositionally biased region" description="Low complexity" evidence="3">
    <location>
        <begin position="54"/>
        <end position="66"/>
    </location>
</feature>
<keyword evidence="1 2" id="KW-0694">RNA-binding</keyword>
<sequence length="498" mass="53885">MSADSLNDDHSSRSKATTDANSGGGGGVNISQSRRGSLTSPRASVVRGDSEPISTSAATLVSSSLSPQPISAAIEQESASENVSMENLGPETKLESSDTVNDGNAGSPKRPAWNRPINAVVDPGSVMGGAVSWPALSEPISSPVPTSSESSFSDCSPSSFQRQDNGQANANVTENHTMPTRQRPLGHRGRGGGGMSPRNGPSQPGFNSIMPTVPPPVRPPYIRFEVPHATVVTTVMDTPVRGVRPMGGVRGSQLHTINDRSLHRNNSRRGNFGQRGHGDGPHYNNHGGRRYQDRRDGRFPHQYIRPPTGFLPPPAPPGNATLIRHPPMTDFADSRGFHMAPQAIYYPTLPLGSFRTMQLGPSPPPPPPPMPTTLPALIIQQIDYYFSDANLEGDYFLRGKMDTEGWVSISLIATFRRVQKLTHNIQTILDSLRASSVVEVQGDKIRKRNGWKKWLQTSNQVNADSGSQASAENLMATSLQKKVRILVKGWLEKSTYQK</sequence>
<dbReference type="PANTHER" id="PTHR22792">
    <property type="entry name" value="LUPUS LA PROTEIN-RELATED"/>
    <property type="match status" value="1"/>
</dbReference>
<evidence type="ECO:0000256" key="3">
    <source>
        <dbReference type="SAM" id="MobiDB-lite"/>
    </source>
</evidence>
<feature type="region of interest" description="Disordered" evidence="3">
    <location>
        <begin position="1"/>
        <end position="116"/>
    </location>
</feature>
<dbReference type="Gene3D" id="1.10.10.10">
    <property type="entry name" value="Winged helix-like DNA-binding domain superfamily/Winged helix DNA-binding domain"/>
    <property type="match status" value="1"/>
</dbReference>
<dbReference type="PANTHER" id="PTHR22792:SF155">
    <property type="entry name" value="LA-RELATED PROTEIN 1C-LIKE"/>
    <property type="match status" value="1"/>
</dbReference>
<dbReference type="EMBL" id="OU503036">
    <property type="protein sequence ID" value="CAI9753376.1"/>
    <property type="molecule type" value="Genomic_DNA"/>
</dbReference>
<keyword evidence="6" id="KW-1185">Reference proteome</keyword>
<reference evidence="5" key="1">
    <citation type="submission" date="2023-05" db="EMBL/GenBank/DDBJ databases">
        <authorList>
            <person name="Huff M."/>
        </authorList>
    </citation>
    <scope>NUCLEOTIDE SEQUENCE</scope>
</reference>
<dbReference type="PROSITE" id="PS50961">
    <property type="entry name" value="HTH_LA"/>
    <property type="match status" value="1"/>
</dbReference>
<dbReference type="AlphaFoldDB" id="A0AAD1YL59"/>
<evidence type="ECO:0000256" key="2">
    <source>
        <dbReference type="PROSITE-ProRule" id="PRU00332"/>
    </source>
</evidence>
<feature type="compositionally biased region" description="Basic and acidic residues" evidence="3">
    <location>
        <begin position="290"/>
        <end position="299"/>
    </location>
</feature>
<dbReference type="InterPro" id="IPR036388">
    <property type="entry name" value="WH-like_DNA-bd_sf"/>
</dbReference>
<accession>A0AAD1YL59</accession>
<feature type="compositionally biased region" description="Polar residues" evidence="3">
    <location>
        <begin position="160"/>
        <end position="180"/>
    </location>
</feature>
<evidence type="ECO:0000256" key="1">
    <source>
        <dbReference type="ARBA" id="ARBA00022884"/>
    </source>
</evidence>
<evidence type="ECO:0000313" key="6">
    <source>
        <dbReference type="Proteomes" id="UP000834106"/>
    </source>
</evidence>
<dbReference type="InterPro" id="IPR036390">
    <property type="entry name" value="WH_DNA-bd_sf"/>
</dbReference>
<protein>
    <recommendedName>
        <fullName evidence="4">HTH La-type RNA-binding domain-containing protein</fullName>
    </recommendedName>
</protein>
<evidence type="ECO:0000259" key="4">
    <source>
        <dbReference type="PROSITE" id="PS50961"/>
    </source>
</evidence>
<organism evidence="5 6">
    <name type="scientific">Fraxinus pennsylvanica</name>
    <dbReference type="NCBI Taxonomy" id="56036"/>
    <lineage>
        <taxon>Eukaryota</taxon>
        <taxon>Viridiplantae</taxon>
        <taxon>Streptophyta</taxon>
        <taxon>Embryophyta</taxon>
        <taxon>Tracheophyta</taxon>
        <taxon>Spermatophyta</taxon>
        <taxon>Magnoliopsida</taxon>
        <taxon>eudicotyledons</taxon>
        <taxon>Gunneridae</taxon>
        <taxon>Pentapetalae</taxon>
        <taxon>asterids</taxon>
        <taxon>lamiids</taxon>
        <taxon>Lamiales</taxon>
        <taxon>Oleaceae</taxon>
        <taxon>Oleeae</taxon>
        <taxon>Fraxinus</taxon>
    </lineage>
</organism>
<proteinExistence type="predicted"/>
<feature type="domain" description="HTH La-type RNA-binding" evidence="4">
    <location>
        <begin position="368"/>
        <end position="457"/>
    </location>
</feature>
<feature type="region of interest" description="Disordered" evidence="3">
    <location>
        <begin position="140"/>
        <end position="210"/>
    </location>
</feature>
<dbReference type="SMART" id="SM00715">
    <property type="entry name" value="LA"/>
    <property type="match status" value="1"/>
</dbReference>
<dbReference type="InterPro" id="IPR006630">
    <property type="entry name" value="La_HTH"/>
</dbReference>
<dbReference type="Pfam" id="PF05383">
    <property type="entry name" value="La"/>
    <property type="match status" value="1"/>
</dbReference>
<dbReference type="GO" id="GO:0003723">
    <property type="term" value="F:RNA binding"/>
    <property type="evidence" value="ECO:0007669"/>
    <property type="project" value="UniProtKB-UniRule"/>
</dbReference>
<feature type="compositionally biased region" description="Polar residues" evidence="3">
    <location>
        <begin position="29"/>
        <end position="42"/>
    </location>
</feature>
<dbReference type="CDD" id="cd07323">
    <property type="entry name" value="LAM"/>
    <property type="match status" value="1"/>
</dbReference>
<dbReference type="SUPFAM" id="SSF46785">
    <property type="entry name" value="Winged helix' DNA-binding domain"/>
    <property type="match status" value="1"/>
</dbReference>
<name>A0AAD1YL59_9LAMI</name>
<feature type="region of interest" description="Disordered" evidence="3">
    <location>
        <begin position="242"/>
        <end position="300"/>
    </location>
</feature>
<dbReference type="Proteomes" id="UP000834106">
    <property type="component" value="Chromosome 1"/>
</dbReference>
<gene>
    <name evidence="5" type="ORF">FPE_LOCUS807</name>
</gene>
<evidence type="ECO:0000313" key="5">
    <source>
        <dbReference type="EMBL" id="CAI9753376.1"/>
    </source>
</evidence>